<evidence type="ECO:0000313" key="7">
    <source>
        <dbReference type="RefSeq" id="XP_022091616.1"/>
    </source>
</evidence>
<dbReference type="GO" id="GO:0031267">
    <property type="term" value="F:small GTPase binding"/>
    <property type="evidence" value="ECO:0007669"/>
    <property type="project" value="InterPro"/>
</dbReference>
<dbReference type="Pfam" id="PF06371">
    <property type="entry name" value="Drf_GBD"/>
    <property type="match status" value="1"/>
</dbReference>
<feature type="compositionally biased region" description="Low complexity" evidence="2">
    <location>
        <begin position="1473"/>
        <end position="1486"/>
    </location>
</feature>
<dbReference type="PROSITE" id="PS51444">
    <property type="entry name" value="FH2"/>
    <property type="match status" value="1"/>
</dbReference>
<dbReference type="KEGG" id="aplc:110979826"/>
<feature type="domain" description="FH2" evidence="5">
    <location>
        <begin position="653"/>
        <end position="1053"/>
    </location>
</feature>
<evidence type="ECO:0000259" key="4">
    <source>
        <dbReference type="PROSITE" id="PS51232"/>
    </source>
</evidence>
<dbReference type="PROSITE" id="PS51232">
    <property type="entry name" value="GBD_FH3"/>
    <property type="match status" value="1"/>
</dbReference>
<feature type="compositionally biased region" description="Low complexity" evidence="2">
    <location>
        <begin position="1710"/>
        <end position="1719"/>
    </location>
</feature>
<dbReference type="Pfam" id="PF06367">
    <property type="entry name" value="Drf_FH3"/>
    <property type="match status" value="1"/>
</dbReference>
<protein>
    <submittedName>
        <fullName evidence="7">Inverted formin-2-like isoform X1</fullName>
    </submittedName>
</protein>
<dbReference type="InterPro" id="IPR010472">
    <property type="entry name" value="FH3_dom"/>
</dbReference>
<dbReference type="InterPro" id="IPR016024">
    <property type="entry name" value="ARM-type_fold"/>
</dbReference>
<dbReference type="PANTHER" id="PTHR46345">
    <property type="entry name" value="INVERTED FORMIN-2"/>
    <property type="match status" value="1"/>
</dbReference>
<dbReference type="InterPro" id="IPR010473">
    <property type="entry name" value="GTPase-bd"/>
</dbReference>
<dbReference type="Proteomes" id="UP000694845">
    <property type="component" value="Unplaced"/>
</dbReference>
<feature type="compositionally biased region" description="Polar residues" evidence="2">
    <location>
        <begin position="1531"/>
        <end position="1542"/>
    </location>
</feature>
<feature type="compositionally biased region" description="Basic residues" evidence="2">
    <location>
        <begin position="1457"/>
        <end position="1471"/>
    </location>
</feature>
<feature type="region of interest" description="Disordered" evidence="2">
    <location>
        <begin position="462"/>
        <end position="638"/>
    </location>
</feature>
<reference evidence="7" key="1">
    <citation type="submission" date="2025-08" db="UniProtKB">
        <authorList>
            <consortium name="RefSeq"/>
        </authorList>
    </citation>
    <scope>IDENTIFICATION</scope>
</reference>
<keyword evidence="1" id="KW-0175">Coiled coil</keyword>
<feature type="compositionally biased region" description="Polar residues" evidence="2">
    <location>
        <begin position="1156"/>
        <end position="1191"/>
    </location>
</feature>
<dbReference type="CTD" id="64423"/>
<dbReference type="SMART" id="SM01139">
    <property type="entry name" value="Drf_FH3"/>
    <property type="match status" value="1"/>
</dbReference>
<dbReference type="Gene3D" id="1.20.58.2220">
    <property type="entry name" value="Formin, FH2 domain"/>
    <property type="match status" value="1"/>
</dbReference>
<feature type="compositionally biased region" description="Basic residues" evidence="2">
    <location>
        <begin position="1637"/>
        <end position="1657"/>
    </location>
</feature>
<feature type="region of interest" description="Disordered" evidence="2">
    <location>
        <begin position="1098"/>
        <end position="1197"/>
    </location>
</feature>
<feature type="compositionally biased region" description="Basic and acidic residues" evidence="2">
    <location>
        <begin position="1673"/>
        <end position="1683"/>
    </location>
</feature>
<feature type="compositionally biased region" description="Basic and acidic residues" evidence="2">
    <location>
        <begin position="1032"/>
        <end position="1058"/>
    </location>
</feature>
<evidence type="ECO:0000259" key="5">
    <source>
        <dbReference type="PROSITE" id="PS51444"/>
    </source>
</evidence>
<feature type="coiled-coil region" evidence="1">
    <location>
        <begin position="947"/>
        <end position="996"/>
    </location>
</feature>
<feature type="region of interest" description="Disordered" evidence="2">
    <location>
        <begin position="1032"/>
        <end position="1076"/>
    </location>
</feature>
<accession>A0A8B7YJ50</accession>
<dbReference type="InterPro" id="IPR003124">
    <property type="entry name" value="WH2_dom"/>
</dbReference>
<dbReference type="InterPro" id="IPR015425">
    <property type="entry name" value="FH2_Formin"/>
</dbReference>
<feature type="domain" description="WH2" evidence="3">
    <location>
        <begin position="1082"/>
        <end position="1097"/>
    </location>
</feature>
<sequence length="1742" mass="191921">MYGTVLAALSCTCSFSYRLRCHPKLTRWFEQLDFLQIFGSHVETVTRSQNQKKKFQSGTAAMFKKFAKRVSQANRPNEDLVDFGANLENAEPELCIRLLRLPTLNNYTGLKKRIANSDKEWLQRFLELDGLDVLLESVVRLSSRGMTMAQAYLQIEVVNCIKAVMNSKAGLEYICENEEYTRKLAEALDTNNTLVKKAVFELLSALCLYNEVGYTLAIDALENYKVSKNQRYRFSLIVNELRKAEIVPYKICLLSFINCILMSTEDFETRVRLRNEFIGLQLLDILSSFRRDLLRQDEQEDGDLSIQLDVFDEKKMEDDEELYSCFPDDGVDLNSPVDIFDAIFKKVSNSPNAAPLLSLLQSILQFEPDDPVSDVLFEVSDRLIAQLMVLDHPEDVREILKCGLSEVVKLVKMREMYQTARPTKAEKKVKSVDAAIQTEEITMVRPGQHGGGGVKEADVLQRDTTSDSQAAPPAAPPPPPVPGVDGTIPQTDIPPAPTPPPPPGMGGVPPAPPLPGMGGVPPPPPPPGMGGVPPPPPPPGMGGVPPPPPLPGMGGVPPPPPLPGMGGVPPPPPLPGMGGVPPPPPLPGMGGAPPPPPLPGMGGAPPPPPPLPGMGGPPPAPPLPGMRGPPPPPPLGGVIRPAVAPVQYGAPPPPVAPKPSKKLKILNWSKIPPNKVMTPPSSNTKKNIWRSISENPQQQTVMSPEYQALEDLFSQKEAKKPGQDEQKVKKKEPTEINLLDGKRSLNVNIFLKQFRLPNEKIIGLIEGGDAEAFGGSERLKGLIRVLPEKDEIDMIKGFDGDQEKLGSAEKFFLLLSSVSNYKLRIDGMLMKEEFTANMAYLKPSLATLQKACNDILDSKTLEEFLTLILLTGNFMNSGGFAGNAMAFKVSSLMKLIDTKANKPRMNLMHYIVEMAEQKDKNMLSFPDEMKSLNEASRLSVDYLAGEINMLGRSLEKLQNQLENAAKEVREQLQNFIKEALSQLDDLKEELKTINKLTEELAIYFVEDASKFKLDEFFQIFKTFAERIKTCQEDNEKRRIQEKKAEERRKQKEEMEKKKAAGNGQGKKVGVPPPVEEDGCIVDNLLKDIRKGFKLKKTRLSSTDVNEPASPGGSSLKRSRLSSRRARPSMRGSASESRPPPPPMVQEEPRPEDVNLSRGSGNDLNSIPHKTQSISSSGSEDVFNKDSNSSSEELTRKFSIEKQVEEMNRLNNGRAKTVLNGDVTENEDVRAIAVKNVEIKDISKASKIEESTREEVTEEPLHQEVKAVEEPVSHAQEMKEQPQAEAKIQSKIIKGTVKAKEVCPEEVQITMQENLSMQKVNSALPEPAVESKTPQSSQFEIPGKGVHAEEKSVQKPVKGTELRHISAPVYPMEEQLKEPQLMADLAPLSEDKKERPKSGLFRLSPWQATMTSAPRYKKTESLQEDFAQAVPMEVATAESFMPVQESVTVTPPAMRAKVQTKPKVKTSPKRTNAKLLSTSRSPSSPTKKVTADENVWEVMQSPTEAHKTDPPSATCSDDNNEELPKALPLPTLAQSNEPENNGNEEAFTHIQADEASPVSDLKESPAETVEPSLPAKGKTPFSGSSSKVPGRSYPRPVPSRGLINQPAQIGTSHEACSTHAAGFNMPDTSGSDASNKHAASKRGTTKVKKSKSFLRWRKPKEQQRSGSEGMEALDLAKTKKKEWQQKPPQAENIPHSTRAPYMPKNDEERTSSPSSEQGSSTGITKEKNHKIRFWKKKKKKETK</sequence>
<dbReference type="Gene3D" id="1.10.238.150">
    <property type="entry name" value="Formin, FH3 diaphanous domain"/>
    <property type="match status" value="1"/>
</dbReference>
<name>A0A8B7YJ50_ACAPL</name>
<feature type="compositionally biased region" description="Pro residues" evidence="2">
    <location>
        <begin position="492"/>
        <end position="635"/>
    </location>
</feature>
<feature type="domain" description="GBD/FH3" evidence="4">
    <location>
        <begin position="30"/>
        <end position="395"/>
    </location>
</feature>
<dbReference type="SMART" id="SM00498">
    <property type="entry name" value="FH2"/>
    <property type="match status" value="1"/>
</dbReference>
<dbReference type="Gene3D" id="1.25.10.10">
    <property type="entry name" value="Leucine-rich Repeat Variant"/>
    <property type="match status" value="1"/>
</dbReference>
<dbReference type="InterPro" id="IPR042201">
    <property type="entry name" value="FH2_Formin_sf"/>
</dbReference>
<dbReference type="InterPro" id="IPR011989">
    <property type="entry name" value="ARM-like"/>
</dbReference>
<organism evidence="6 7">
    <name type="scientific">Acanthaster planci</name>
    <name type="common">Crown-of-thorns starfish</name>
    <dbReference type="NCBI Taxonomy" id="133434"/>
    <lineage>
        <taxon>Eukaryota</taxon>
        <taxon>Metazoa</taxon>
        <taxon>Echinodermata</taxon>
        <taxon>Eleutherozoa</taxon>
        <taxon>Asterozoa</taxon>
        <taxon>Asteroidea</taxon>
        <taxon>Valvatacea</taxon>
        <taxon>Valvatida</taxon>
        <taxon>Acanthasteridae</taxon>
        <taxon>Acanthaster</taxon>
    </lineage>
</organism>
<dbReference type="Pfam" id="PF02181">
    <property type="entry name" value="FH2"/>
    <property type="match status" value="1"/>
</dbReference>
<feature type="compositionally biased region" description="Polar residues" evidence="2">
    <location>
        <begin position="1604"/>
        <end position="1614"/>
    </location>
</feature>
<dbReference type="SUPFAM" id="SSF101447">
    <property type="entry name" value="Formin homology 2 domain (FH2 domain)"/>
    <property type="match status" value="1"/>
</dbReference>
<evidence type="ECO:0000256" key="2">
    <source>
        <dbReference type="SAM" id="MobiDB-lite"/>
    </source>
</evidence>
<feature type="compositionally biased region" description="Basic residues" evidence="2">
    <location>
        <begin position="1726"/>
        <end position="1742"/>
    </location>
</feature>
<dbReference type="PANTHER" id="PTHR46345:SF8">
    <property type="entry name" value="FORMIN 3, ISOFORM B"/>
    <property type="match status" value="1"/>
</dbReference>
<dbReference type="PROSITE" id="PS51082">
    <property type="entry name" value="WH2"/>
    <property type="match status" value="1"/>
</dbReference>
<dbReference type="GO" id="GO:0003779">
    <property type="term" value="F:actin binding"/>
    <property type="evidence" value="ECO:0007669"/>
    <property type="project" value="InterPro"/>
</dbReference>
<evidence type="ECO:0000313" key="6">
    <source>
        <dbReference type="Proteomes" id="UP000694845"/>
    </source>
</evidence>
<dbReference type="GO" id="GO:0030036">
    <property type="term" value="P:actin cytoskeleton organization"/>
    <property type="evidence" value="ECO:0007669"/>
    <property type="project" value="InterPro"/>
</dbReference>
<keyword evidence="6" id="KW-1185">Reference proteome</keyword>
<proteinExistence type="predicted"/>
<evidence type="ECO:0000259" key="3">
    <source>
        <dbReference type="PROSITE" id="PS51082"/>
    </source>
</evidence>
<feature type="region of interest" description="Disordered" evidence="2">
    <location>
        <begin position="1447"/>
        <end position="1742"/>
    </location>
</feature>
<dbReference type="RefSeq" id="XP_022091616.1">
    <property type="nucleotide sequence ID" value="XM_022235924.1"/>
</dbReference>
<feature type="compositionally biased region" description="Pro residues" evidence="2">
    <location>
        <begin position="473"/>
        <end position="482"/>
    </location>
</feature>
<dbReference type="SMART" id="SM01140">
    <property type="entry name" value="Drf_GBD"/>
    <property type="match status" value="1"/>
</dbReference>
<dbReference type="GeneID" id="110979826"/>
<dbReference type="InterPro" id="IPR014768">
    <property type="entry name" value="GBD/FH3_dom"/>
</dbReference>
<feature type="compositionally biased region" description="Basic residues" evidence="2">
    <location>
        <begin position="1116"/>
        <end position="1127"/>
    </location>
</feature>
<feature type="region of interest" description="Disordered" evidence="2">
    <location>
        <begin position="1323"/>
        <end position="1359"/>
    </location>
</feature>
<dbReference type="OrthoDB" id="26518at2759"/>
<feature type="compositionally biased region" description="Basic and acidic residues" evidence="2">
    <location>
        <begin position="1345"/>
        <end position="1359"/>
    </location>
</feature>
<dbReference type="SUPFAM" id="SSF48371">
    <property type="entry name" value="ARM repeat"/>
    <property type="match status" value="1"/>
</dbReference>
<evidence type="ECO:0000256" key="1">
    <source>
        <dbReference type="SAM" id="Coils"/>
    </source>
</evidence>
<gene>
    <name evidence="7" type="primary">LOC110979826</name>
</gene>